<dbReference type="AlphaFoldDB" id="A0A6G8L0D3"/>
<dbReference type="SUPFAM" id="SSF56317">
    <property type="entry name" value="Carbon-nitrogen hydrolase"/>
    <property type="match status" value="1"/>
</dbReference>
<proteinExistence type="predicted"/>
<dbReference type="GO" id="GO:0016811">
    <property type="term" value="F:hydrolase activity, acting on carbon-nitrogen (but not peptide) bonds, in linear amides"/>
    <property type="evidence" value="ECO:0007669"/>
    <property type="project" value="TreeGrafter"/>
</dbReference>
<dbReference type="Proteomes" id="UP000501518">
    <property type="component" value="Chromosome"/>
</dbReference>
<dbReference type="InterPro" id="IPR003010">
    <property type="entry name" value="C-N_Hydrolase"/>
</dbReference>
<dbReference type="PANTHER" id="PTHR43674">
    <property type="entry name" value="NITRILASE C965.09-RELATED"/>
    <property type="match status" value="1"/>
</dbReference>
<organism evidence="3 4">
    <name type="scientific">Brevibacterium luteolum</name>
    <dbReference type="NCBI Taxonomy" id="199591"/>
    <lineage>
        <taxon>Bacteria</taxon>
        <taxon>Bacillati</taxon>
        <taxon>Actinomycetota</taxon>
        <taxon>Actinomycetes</taxon>
        <taxon>Micrococcales</taxon>
        <taxon>Brevibacteriaceae</taxon>
        <taxon>Brevibacterium</taxon>
    </lineage>
</organism>
<dbReference type="PROSITE" id="PS50263">
    <property type="entry name" value="CN_HYDROLASE"/>
    <property type="match status" value="1"/>
</dbReference>
<dbReference type="InterPro" id="IPR036526">
    <property type="entry name" value="C-N_Hydrolase_sf"/>
</dbReference>
<accession>A0A6G8L0D3</accession>
<evidence type="ECO:0000256" key="1">
    <source>
        <dbReference type="ARBA" id="ARBA00022801"/>
    </source>
</evidence>
<gene>
    <name evidence="3" type="ORF">EW640_08835</name>
</gene>
<reference evidence="3 4" key="1">
    <citation type="submission" date="2019-02" db="EMBL/GenBank/DDBJ databases">
        <title>Complete Genome Sequence and Methylome Analysis of Brevibacterium luteolum NEB1784.</title>
        <authorList>
            <person name="Fomenkov A."/>
            <person name="Roberts R.J."/>
        </authorList>
    </citation>
    <scope>NUCLEOTIDE SEQUENCE [LARGE SCALE GENOMIC DNA]</scope>
    <source>
        <strain evidence="3 4">NEB1784</strain>
    </source>
</reference>
<dbReference type="Gene3D" id="3.60.110.10">
    <property type="entry name" value="Carbon-nitrogen hydrolase"/>
    <property type="match status" value="1"/>
</dbReference>
<sequence>MREGGIVSKVVVGVAQVGGIQPEESREQVVARLIALVETAAARGCTLVVFPELTLTTFFPRYWVDDLSAVDTHFERSMPNPQVQPLFDRAAELGIAFVLGYAELTPEGQHFNTAIAVDTDGTIAGTYRKVHLPGHADDRGIAQQHLEKRYFEIGDRGFPVFTIAGVRVGLAICNDRRWAETYRILALNGADLVAIGYNTPFTSVPGMDPEAHRAMDEHLLSVRAGAYQNAVWVLAAGKSGVEDGHRLIGGSCVVSPTGDVVALAVGEGDELVVAEYDSATAEPYRRELFNFGKHRKPEHYRLIAEQTDRAGAAGQQSEVIA</sequence>
<protein>
    <submittedName>
        <fullName evidence="3">N-carbamoyl-D-amino-acid hydrolase</fullName>
    </submittedName>
</protein>
<dbReference type="KEGG" id="blut:EW640_08835"/>
<dbReference type="PANTHER" id="PTHR43674:SF12">
    <property type="entry name" value="NITRILASE C965.09-RELATED"/>
    <property type="match status" value="1"/>
</dbReference>
<evidence type="ECO:0000259" key="2">
    <source>
        <dbReference type="PROSITE" id="PS50263"/>
    </source>
</evidence>
<keyword evidence="1 3" id="KW-0378">Hydrolase</keyword>
<feature type="domain" description="CN hydrolase" evidence="2">
    <location>
        <begin position="15"/>
        <end position="278"/>
    </location>
</feature>
<evidence type="ECO:0000313" key="4">
    <source>
        <dbReference type="Proteomes" id="UP000501518"/>
    </source>
</evidence>
<dbReference type="Pfam" id="PF00795">
    <property type="entry name" value="CN_hydrolase"/>
    <property type="match status" value="1"/>
</dbReference>
<dbReference type="EMBL" id="CP035810">
    <property type="protein sequence ID" value="QIN30518.1"/>
    <property type="molecule type" value="Genomic_DNA"/>
</dbReference>
<evidence type="ECO:0000313" key="3">
    <source>
        <dbReference type="EMBL" id="QIN30518.1"/>
    </source>
</evidence>
<dbReference type="InterPro" id="IPR050345">
    <property type="entry name" value="Aliph_Amidase/BUP"/>
</dbReference>
<name>A0A6G8L0D3_9MICO</name>